<evidence type="ECO:0008006" key="4">
    <source>
        <dbReference type="Google" id="ProtNLM"/>
    </source>
</evidence>
<dbReference type="Proteomes" id="UP001268577">
    <property type="component" value="Unassembled WGS sequence"/>
</dbReference>
<evidence type="ECO:0000313" key="2">
    <source>
        <dbReference type="EMBL" id="MDT2835127.1"/>
    </source>
</evidence>
<comment type="caution">
    <text evidence="2">The sequence shown here is derived from an EMBL/GenBank/DDBJ whole genome shotgun (WGS) entry which is preliminary data.</text>
</comment>
<accession>A0AAW8UD13</accession>
<dbReference type="EMBL" id="JARQBZ010000038">
    <property type="protein sequence ID" value="MDT2835127.1"/>
    <property type="molecule type" value="Genomic_DNA"/>
</dbReference>
<evidence type="ECO:0000313" key="3">
    <source>
        <dbReference type="Proteomes" id="UP001268577"/>
    </source>
</evidence>
<proteinExistence type="predicted"/>
<name>A0AAW8UD13_9ENTE</name>
<organism evidence="2 3">
    <name type="scientific">Vagococcus carniphilus</name>
    <dbReference type="NCBI Taxonomy" id="218144"/>
    <lineage>
        <taxon>Bacteria</taxon>
        <taxon>Bacillati</taxon>
        <taxon>Bacillota</taxon>
        <taxon>Bacilli</taxon>
        <taxon>Lactobacillales</taxon>
        <taxon>Enterococcaceae</taxon>
        <taxon>Vagococcus</taxon>
    </lineage>
</organism>
<protein>
    <recommendedName>
        <fullName evidence="4">Helix-turn-helix domain-containing protein</fullName>
    </recommendedName>
</protein>
<dbReference type="RefSeq" id="WP_311985709.1">
    <property type="nucleotide sequence ID" value="NZ_JARQBZ010000038.1"/>
</dbReference>
<reference evidence="2" key="1">
    <citation type="submission" date="2023-03" db="EMBL/GenBank/DDBJ databases">
        <authorList>
            <person name="Shen W."/>
            <person name="Cai J."/>
        </authorList>
    </citation>
    <scope>NUCLEOTIDE SEQUENCE</scope>
    <source>
        <strain evidence="2">P96-3</strain>
    </source>
</reference>
<dbReference type="AlphaFoldDB" id="A0AAW8UD13"/>
<feature type="compositionally biased region" description="Acidic residues" evidence="1">
    <location>
        <begin position="201"/>
        <end position="213"/>
    </location>
</feature>
<evidence type="ECO:0000256" key="1">
    <source>
        <dbReference type="SAM" id="MobiDB-lite"/>
    </source>
</evidence>
<feature type="region of interest" description="Disordered" evidence="1">
    <location>
        <begin position="181"/>
        <end position="229"/>
    </location>
</feature>
<gene>
    <name evidence="2" type="ORF">P7H70_13890</name>
</gene>
<sequence>MTEQVSFSPEVKKVTNKSNGNTEVLLVISNSSLKGKADDLNEFLGKTVNIMIVPENYSYNVPFDNSINKPTMEYKVYEDGTVQLVQQEQTQLDVDGKGNVDIIQKSFQVDKQVIDDYILNAGSIQFPGEINPREVLQRLAQGISMGEIAEELEFSESALINELEHARCKLAPFADAWKKANEKGELLPVEDTNTDEKEPESTENDTENEEIVPEDTKEDGAADGEENPY</sequence>